<reference evidence="2 3" key="1">
    <citation type="submission" date="2021-05" db="EMBL/GenBank/DDBJ databases">
        <title>Genome Assembly of Synthetic Allotetraploid Brassica napus Reveals Homoeologous Exchanges between Subgenomes.</title>
        <authorList>
            <person name="Davis J.T."/>
        </authorList>
    </citation>
    <scope>NUCLEOTIDE SEQUENCE [LARGE SCALE GENOMIC DNA]</scope>
    <source>
        <strain evidence="3">cv. Da-Ae</strain>
        <tissue evidence="2">Seedling</tissue>
    </source>
</reference>
<keyword evidence="3" id="KW-1185">Reference proteome</keyword>
<comment type="caution">
    <text evidence="2">The sequence shown here is derived from an EMBL/GenBank/DDBJ whole genome shotgun (WGS) entry which is preliminary data.</text>
</comment>
<proteinExistence type="predicted"/>
<evidence type="ECO:0000313" key="3">
    <source>
        <dbReference type="Proteomes" id="UP000824890"/>
    </source>
</evidence>
<feature type="transmembrane region" description="Helical" evidence="1">
    <location>
        <begin position="61"/>
        <end position="81"/>
    </location>
</feature>
<gene>
    <name evidence="2" type="ORF">HID58_067414</name>
</gene>
<dbReference type="Proteomes" id="UP000824890">
    <property type="component" value="Unassembled WGS sequence"/>
</dbReference>
<sequence>MIERMENVILGAPKLGMCSYLSSKKILLIINHYLIQKTTHLAFSMQHENMKLFNACNLKNIWGYTSGAAHLLLMTFVLYCFHVSVIESGTAHSYDEVEVVERRKQWNNKKYD</sequence>
<evidence type="ECO:0000256" key="1">
    <source>
        <dbReference type="SAM" id="Phobius"/>
    </source>
</evidence>
<organism evidence="2 3">
    <name type="scientific">Brassica napus</name>
    <name type="common">Rape</name>
    <dbReference type="NCBI Taxonomy" id="3708"/>
    <lineage>
        <taxon>Eukaryota</taxon>
        <taxon>Viridiplantae</taxon>
        <taxon>Streptophyta</taxon>
        <taxon>Embryophyta</taxon>
        <taxon>Tracheophyta</taxon>
        <taxon>Spermatophyta</taxon>
        <taxon>Magnoliopsida</taxon>
        <taxon>eudicotyledons</taxon>
        <taxon>Gunneridae</taxon>
        <taxon>Pentapetalae</taxon>
        <taxon>rosids</taxon>
        <taxon>malvids</taxon>
        <taxon>Brassicales</taxon>
        <taxon>Brassicaceae</taxon>
        <taxon>Brassiceae</taxon>
        <taxon>Brassica</taxon>
    </lineage>
</organism>
<keyword evidence="1" id="KW-1133">Transmembrane helix</keyword>
<keyword evidence="1" id="KW-0812">Transmembrane</keyword>
<dbReference type="EMBL" id="JAGKQM010000015">
    <property type="protein sequence ID" value="KAH0880020.1"/>
    <property type="molecule type" value="Genomic_DNA"/>
</dbReference>
<protein>
    <submittedName>
        <fullName evidence="2">Uncharacterized protein</fullName>
    </submittedName>
</protein>
<keyword evidence="1" id="KW-0472">Membrane</keyword>
<name>A0ABQ7ZIF9_BRANA</name>
<evidence type="ECO:0000313" key="2">
    <source>
        <dbReference type="EMBL" id="KAH0880020.1"/>
    </source>
</evidence>
<accession>A0ABQ7ZIF9</accession>